<dbReference type="Gene3D" id="1.20.1420.30">
    <property type="entry name" value="NCX, central ion-binding region"/>
    <property type="match status" value="2"/>
</dbReference>
<dbReference type="OMA" id="QWYESLV"/>
<feature type="transmembrane region" description="Helical" evidence="17">
    <location>
        <begin position="12"/>
        <end position="34"/>
    </location>
</feature>
<keyword evidence="7 17" id="KW-0812">Transmembrane</keyword>
<dbReference type="InterPro" id="IPR044880">
    <property type="entry name" value="NCX_ion-bd_dom_sf"/>
</dbReference>
<evidence type="ECO:0000256" key="12">
    <source>
        <dbReference type="ARBA" id="ARBA00022989"/>
    </source>
</evidence>
<feature type="transmembrane region" description="Helical" evidence="17">
    <location>
        <begin position="408"/>
        <end position="428"/>
    </location>
</feature>
<evidence type="ECO:0000313" key="20">
    <source>
        <dbReference type="Proteomes" id="UP000030746"/>
    </source>
</evidence>
<dbReference type="Pfam" id="PF01699">
    <property type="entry name" value="Na_Ca_ex"/>
    <property type="match status" value="2"/>
</dbReference>
<keyword evidence="14" id="KW-0406">Ion transport</keyword>
<feature type="transmembrane region" description="Helical" evidence="17">
    <location>
        <begin position="340"/>
        <end position="358"/>
    </location>
</feature>
<dbReference type="OrthoDB" id="2127281at2759"/>
<feature type="transmembrane region" description="Helical" evidence="17">
    <location>
        <begin position="81"/>
        <end position="107"/>
    </location>
</feature>
<evidence type="ECO:0000256" key="15">
    <source>
        <dbReference type="ARBA" id="ARBA00023136"/>
    </source>
</evidence>
<keyword evidence="20" id="KW-1185">Reference proteome</keyword>
<dbReference type="AlphaFoldDB" id="V4B2B8"/>
<comment type="similarity">
    <text evidence="2">Belongs to the Ca(2+):cation antiporter (CaCA) (TC 2.A.19) family. SLC24A subfamily.</text>
</comment>
<feature type="transmembrane region" description="Helical" evidence="17">
    <location>
        <begin position="378"/>
        <end position="396"/>
    </location>
</feature>
<feature type="transmembrane region" description="Helical" evidence="17">
    <location>
        <begin position="119"/>
        <end position="150"/>
    </location>
</feature>
<evidence type="ECO:0000256" key="6">
    <source>
        <dbReference type="ARBA" id="ARBA00022568"/>
    </source>
</evidence>
<keyword evidence="3" id="KW-0813">Transport</keyword>
<evidence type="ECO:0000256" key="13">
    <source>
        <dbReference type="ARBA" id="ARBA00023053"/>
    </source>
</evidence>
<keyword evidence="9" id="KW-0106">Calcium</keyword>
<dbReference type="GO" id="GO:0005886">
    <property type="term" value="C:plasma membrane"/>
    <property type="evidence" value="ECO:0007669"/>
    <property type="project" value="TreeGrafter"/>
</dbReference>
<dbReference type="CTD" id="20241279"/>
<gene>
    <name evidence="19" type="ORF">LOTGIDRAFT_169924</name>
</gene>
<proteinExistence type="inferred from homology"/>
<evidence type="ECO:0000256" key="1">
    <source>
        <dbReference type="ARBA" id="ARBA00004141"/>
    </source>
</evidence>
<keyword evidence="8" id="KW-0732">Signal</keyword>
<keyword evidence="11" id="KW-0630">Potassium</keyword>
<dbReference type="KEGG" id="lgi:LOTGIDRAFT_169924"/>
<keyword evidence="15 17" id="KW-0472">Membrane</keyword>
<evidence type="ECO:0000256" key="10">
    <source>
        <dbReference type="ARBA" id="ARBA00022847"/>
    </source>
</evidence>
<feature type="transmembrane region" description="Helical" evidence="17">
    <location>
        <begin position="55"/>
        <end position="75"/>
    </location>
</feature>
<keyword evidence="5" id="KW-0633">Potassium transport</keyword>
<accession>V4B2B8</accession>
<keyword evidence="6" id="KW-0109">Calcium transport</keyword>
<dbReference type="NCBIfam" id="TIGR00367">
    <property type="entry name" value="calcium/sodium antiporter"/>
    <property type="match status" value="1"/>
</dbReference>
<protein>
    <recommendedName>
        <fullName evidence="18">Sodium/calcium exchanger membrane region domain-containing protein</fullName>
    </recommendedName>
</protein>
<feature type="transmembrane region" description="Helical" evidence="17">
    <location>
        <begin position="270"/>
        <end position="294"/>
    </location>
</feature>
<dbReference type="FunFam" id="1.20.1420.30:FF:000009">
    <property type="entry name" value="sodium/potassium/calcium exchanger 5 isoform X2"/>
    <property type="match status" value="1"/>
</dbReference>
<dbReference type="GO" id="GO:0015293">
    <property type="term" value="F:symporter activity"/>
    <property type="evidence" value="ECO:0007669"/>
    <property type="project" value="UniProtKB-KW"/>
</dbReference>
<dbReference type="Proteomes" id="UP000030746">
    <property type="component" value="Unassembled WGS sequence"/>
</dbReference>
<feature type="domain" description="Sodium/calcium exchanger membrane region" evidence="18">
    <location>
        <begin position="15"/>
        <end position="152"/>
    </location>
</feature>
<organism evidence="19 20">
    <name type="scientific">Lottia gigantea</name>
    <name type="common">Giant owl limpet</name>
    <dbReference type="NCBI Taxonomy" id="225164"/>
    <lineage>
        <taxon>Eukaryota</taxon>
        <taxon>Metazoa</taxon>
        <taxon>Spiralia</taxon>
        <taxon>Lophotrochozoa</taxon>
        <taxon>Mollusca</taxon>
        <taxon>Gastropoda</taxon>
        <taxon>Patellogastropoda</taxon>
        <taxon>Lottioidea</taxon>
        <taxon>Lottiidae</taxon>
        <taxon>Lottia</taxon>
    </lineage>
</organism>
<dbReference type="PANTHER" id="PTHR10846">
    <property type="entry name" value="SODIUM/POTASSIUM/CALCIUM EXCHANGER"/>
    <property type="match status" value="1"/>
</dbReference>
<name>V4B2B8_LOTGI</name>
<keyword evidence="12 17" id="KW-1133">Transmembrane helix</keyword>
<dbReference type="GO" id="GO:0005262">
    <property type="term" value="F:calcium channel activity"/>
    <property type="evidence" value="ECO:0007669"/>
    <property type="project" value="TreeGrafter"/>
</dbReference>
<evidence type="ECO:0000256" key="11">
    <source>
        <dbReference type="ARBA" id="ARBA00022958"/>
    </source>
</evidence>
<keyword evidence="16" id="KW-0739">Sodium transport</keyword>
<dbReference type="PANTHER" id="PTHR10846:SF73">
    <property type="entry name" value="SODIUM_CALCIUM EXCHANGER MEMBRANE REGION DOMAIN-CONTAINING PROTEIN"/>
    <property type="match status" value="1"/>
</dbReference>
<feature type="transmembrane region" description="Helical" evidence="17">
    <location>
        <begin position="306"/>
        <end position="328"/>
    </location>
</feature>
<feature type="domain" description="Sodium/calcium exchanger membrane region" evidence="18">
    <location>
        <begin position="272"/>
        <end position="420"/>
    </location>
</feature>
<evidence type="ECO:0000256" key="8">
    <source>
        <dbReference type="ARBA" id="ARBA00022729"/>
    </source>
</evidence>
<keyword evidence="10" id="KW-0769">Symport</keyword>
<evidence type="ECO:0000256" key="14">
    <source>
        <dbReference type="ARBA" id="ARBA00023065"/>
    </source>
</evidence>
<dbReference type="RefSeq" id="XP_009066808.1">
    <property type="nucleotide sequence ID" value="XM_009068560.1"/>
</dbReference>
<dbReference type="HOGENOM" id="CLU_007948_5_0_1"/>
<evidence type="ECO:0000259" key="18">
    <source>
        <dbReference type="Pfam" id="PF01699"/>
    </source>
</evidence>
<dbReference type="InterPro" id="IPR004481">
    <property type="entry name" value="K/Na/Ca-exchanger"/>
</dbReference>
<evidence type="ECO:0000313" key="19">
    <source>
        <dbReference type="EMBL" id="ESO82454.1"/>
    </source>
</evidence>
<dbReference type="GO" id="GO:0006874">
    <property type="term" value="P:intracellular calcium ion homeostasis"/>
    <property type="evidence" value="ECO:0007669"/>
    <property type="project" value="TreeGrafter"/>
</dbReference>
<dbReference type="GO" id="GO:0008273">
    <property type="term" value="F:calcium, potassium:sodium antiporter activity"/>
    <property type="evidence" value="ECO:0007669"/>
    <property type="project" value="TreeGrafter"/>
</dbReference>
<evidence type="ECO:0000256" key="17">
    <source>
        <dbReference type="SAM" id="Phobius"/>
    </source>
</evidence>
<evidence type="ECO:0000256" key="16">
    <source>
        <dbReference type="ARBA" id="ARBA00023201"/>
    </source>
</evidence>
<keyword evidence="13" id="KW-0915">Sodium</keyword>
<dbReference type="InterPro" id="IPR004837">
    <property type="entry name" value="NaCa_Exmemb"/>
</dbReference>
<keyword evidence="4" id="KW-0050">Antiport</keyword>
<evidence type="ECO:0000256" key="2">
    <source>
        <dbReference type="ARBA" id="ARBA00005364"/>
    </source>
</evidence>
<evidence type="ECO:0000256" key="9">
    <source>
        <dbReference type="ARBA" id="ARBA00022837"/>
    </source>
</evidence>
<comment type="subcellular location">
    <subcellularLocation>
        <location evidence="1">Membrane</location>
        <topology evidence="1">Multi-pass membrane protein</topology>
    </subcellularLocation>
</comment>
<evidence type="ECO:0000256" key="3">
    <source>
        <dbReference type="ARBA" id="ARBA00022448"/>
    </source>
</evidence>
<sequence length="438" mass="48699">MTLEETQDGGVFIHILLAVYLFGALAIICDDYFVPSCEHICTGLKLQEDVAGATFMAAGSSTPEFFTSVVGVFIAQSDVGVGTIVGSAVFNILFIIAACGLFTGMVVELSWWPMFRDLIFYIISIVALIIAIYDGEALIMFLFYIVYIIIMYFNPLLETKALNLVAKLRDRYFPQSEEEQTLLENEEHESFSYTDLLDKQSIETGFTDVVEEDLIKVEHINQEKDHDYESPWEIPDSFLMRLFWVAMCPVKALVYVTIPDCRKPGKWRKLFLLTFLCSIIWIAGLSYLMVWMVTIAGDSLEIPDTVMGLTLLAAGTSVPDCLASILVARDGLGDMAVSNSIGSNIFDILMCLGFPWLLETLRTGGDESVLINSAGLTYSSIILLSTVAFLLVAVLLNKWKLDKKLGATFMFVYVIVIALACLFELNIFGDFNAPACPR</sequence>
<dbReference type="GeneID" id="20241279"/>
<dbReference type="EMBL" id="KB203888">
    <property type="protein sequence ID" value="ESO82454.1"/>
    <property type="molecule type" value="Genomic_DNA"/>
</dbReference>
<reference evidence="19 20" key="1">
    <citation type="journal article" date="2013" name="Nature">
        <title>Insights into bilaterian evolution from three spiralian genomes.</title>
        <authorList>
            <person name="Simakov O."/>
            <person name="Marletaz F."/>
            <person name="Cho S.J."/>
            <person name="Edsinger-Gonzales E."/>
            <person name="Havlak P."/>
            <person name="Hellsten U."/>
            <person name="Kuo D.H."/>
            <person name="Larsson T."/>
            <person name="Lv J."/>
            <person name="Arendt D."/>
            <person name="Savage R."/>
            <person name="Osoegawa K."/>
            <person name="de Jong P."/>
            <person name="Grimwood J."/>
            <person name="Chapman J.A."/>
            <person name="Shapiro H."/>
            <person name="Aerts A."/>
            <person name="Otillar R.P."/>
            <person name="Terry A.Y."/>
            <person name="Boore J.L."/>
            <person name="Grigoriev I.V."/>
            <person name="Lindberg D.R."/>
            <person name="Seaver E.C."/>
            <person name="Weisblat D.A."/>
            <person name="Putnam N.H."/>
            <person name="Rokhsar D.S."/>
        </authorList>
    </citation>
    <scope>NUCLEOTIDE SEQUENCE [LARGE SCALE GENOMIC DNA]</scope>
</reference>
<dbReference type="STRING" id="225164.V4B2B8"/>
<evidence type="ECO:0000256" key="4">
    <source>
        <dbReference type="ARBA" id="ARBA00022449"/>
    </source>
</evidence>
<evidence type="ECO:0000256" key="5">
    <source>
        <dbReference type="ARBA" id="ARBA00022538"/>
    </source>
</evidence>
<evidence type="ECO:0000256" key="7">
    <source>
        <dbReference type="ARBA" id="ARBA00022692"/>
    </source>
</evidence>